<sequence>DRTDSRRPKFRDHRTPQFGGGGGRRHENPAHYPQKHRVLSPIRRTAGSPDRRQRDQRHNSPEVRRDHRERHRSQEKETKDAVVTSSSTAAVSSGSSRGATSASVTSSSMSQRKESGERRREADREEKIKDKKNEERRKETTDRSRSSNVAARIQAPVVSSSSTSQNSHRHHHGQQRETDWKKPLEKRPVDNRPMTYATDKSSSSGPTSSSRPRHSSADRHKSSSSSSRRREEDKSKDRGHSKREEEKKTDDRSSSSRRRDEENKDRNTESKREKKEEIPKEEKLVADETKEEDEAVAMQGLEEVDSCKFEFGKKSKCTLVVSGEGDESAELVPKPTVAADEPAPPSPEKSVHSAVGSNASAESDSEEELDYEEDDIDVDIGDDIDVETMKLAARGDLKVDDTTDEEPYDENEAHDLIDDDDEVEARKDGEPETKKLKTEKKEDRKEHVQKLSPFNITFLGSSSSKSHRRRDENKSAQSSSDRKERRRSRSKERPRDVNRKDARRNERPSTTERSTHRGGAGTEKQRIPSLLTMRIAAPPGIKKMETFYHSSGDTSSHSSEGVGETFSNRWCQCSCAHHMPSTSTAGSLDASPASTSSSNSEVSASGIPSLMSLRTPFNYNCLFLAPPLPPQPPRRSHEPAARIRAPSPPRRSFGDRSAQRTEDHRGGGRHVAGEQQPRRRSPERVRRDDRRFGGFEDRKRIERAPIDVGKNRSPLHRRRLSPPRGRPGEKVVQSYRNGV</sequence>
<organism evidence="3">
    <name type="scientific">Caenorhabditis remanei</name>
    <name type="common">Caenorhabditis vulgaris</name>
    <dbReference type="NCBI Taxonomy" id="31234"/>
    <lineage>
        <taxon>Eukaryota</taxon>
        <taxon>Metazoa</taxon>
        <taxon>Ecdysozoa</taxon>
        <taxon>Nematoda</taxon>
        <taxon>Chromadorea</taxon>
        <taxon>Rhabditida</taxon>
        <taxon>Rhabditina</taxon>
        <taxon>Rhabditomorpha</taxon>
        <taxon>Rhabditoidea</taxon>
        <taxon>Rhabditidae</taxon>
        <taxon>Peloderinae</taxon>
        <taxon>Caenorhabditis</taxon>
    </lineage>
</organism>
<gene>
    <name evidence="2" type="primary">Cre-seu-1</name>
    <name evidence="2" type="ORF">CRE_22191</name>
</gene>
<accession>E3NND0</accession>
<feature type="compositionally biased region" description="Low complexity" evidence="1">
    <location>
        <begin position="587"/>
        <end position="604"/>
    </location>
</feature>
<feature type="compositionally biased region" description="Low complexity" evidence="1">
    <location>
        <begin position="201"/>
        <end position="210"/>
    </location>
</feature>
<dbReference type="Proteomes" id="UP000008281">
    <property type="component" value="Unassembled WGS sequence"/>
</dbReference>
<evidence type="ECO:0000313" key="2">
    <source>
        <dbReference type="EMBL" id="EFP10551.1"/>
    </source>
</evidence>
<dbReference type="EMBL" id="DS269199">
    <property type="protein sequence ID" value="EFP10551.1"/>
    <property type="molecule type" value="Genomic_DNA"/>
</dbReference>
<feature type="non-terminal residue" evidence="2">
    <location>
        <position position="1"/>
    </location>
</feature>
<feature type="compositionally biased region" description="Polar residues" evidence="1">
    <location>
        <begin position="452"/>
        <end position="464"/>
    </location>
</feature>
<feature type="region of interest" description="Disordered" evidence="1">
    <location>
        <begin position="581"/>
        <end position="604"/>
    </location>
</feature>
<dbReference type="InParanoid" id="E3NND0"/>
<dbReference type="HOGENOM" id="CLU_028920_0_0_1"/>
<dbReference type="FunCoup" id="E3NND0">
    <property type="interactions" value="1493"/>
</dbReference>
<dbReference type="AlphaFoldDB" id="E3NND0"/>
<feature type="compositionally biased region" description="Basic and acidic residues" evidence="1">
    <location>
        <begin position="49"/>
        <end position="80"/>
    </location>
</feature>
<proteinExistence type="predicted"/>
<dbReference type="eggNOG" id="ENOG502TGB7">
    <property type="taxonomic scope" value="Eukaryota"/>
</dbReference>
<feature type="compositionally biased region" description="Basic and acidic residues" evidence="1">
    <location>
        <begin position="424"/>
        <end position="449"/>
    </location>
</feature>
<evidence type="ECO:0000256" key="1">
    <source>
        <dbReference type="SAM" id="MobiDB-lite"/>
    </source>
</evidence>
<feature type="compositionally biased region" description="Basic and acidic residues" evidence="1">
    <location>
        <begin position="111"/>
        <end position="145"/>
    </location>
</feature>
<feature type="compositionally biased region" description="Basic and acidic residues" evidence="1">
    <location>
        <begin position="228"/>
        <end position="288"/>
    </location>
</feature>
<feature type="compositionally biased region" description="Low complexity" evidence="1">
    <location>
        <begin position="81"/>
        <end position="108"/>
    </location>
</feature>
<feature type="region of interest" description="Disordered" evidence="1">
    <location>
        <begin position="628"/>
        <end position="739"/>
    </location>
</feature>
<feature type="region of interest" description="Disordered" evidence="1">
    <location>
        <begin position="323"/>
        <end position="531"/>
    </location>
</feature>
<keyword evidence="3" id="KW-1185">Reference proteome</keyword>
<feature type="compositionally biased region" description="Basic and acidic residues" evidence="1">
    <location>
        <begin position="676"/>
        <end position="705"/>
    </location>
</feature>
<dbReference type="OrthoDB" id="5899973at2759"/>
<feature type="compositionally biased region" description="Basic and acidic residues" evidence="1">
    <location>
        <begin position="652"/>
        <end position="666"/>
    </location>
</feature>
<feature type="compositionally biased region" description="Basic and acidic residues" evidence="1">
    <location>
        <begin position="491"/>
        <end position="515"/>
    </location>
</feature>
<evidence type="ECO:0000313" key="3">
    <source>
        <dbReference type="Proteomes" id="UP000008281"/>
    </source>
</evidence>
<dbReference type="STRING" id="31234.E3NND0"/>
<feature type="region of interest" description="Disordered" evidence="1">
    <location>
        <begin position="1"/>
        <end position="295"/>
    </location>
</feature>
<dbReference type="OMA" id="WCALLAC"/>
<reference evidence="2" key="1">
    <citation type="submission" date="2007-07" db="EMBL/GenBank/DDBJ databases">
        <title>PCAP assembly of the Caenorhabditis remanei genome.</title>
        <authorList>
            <consortium name="The Caenorhabditis remanei Sequencing Consortium"/>
            <person name="Wilson R.K."/>
        </authorList>
    </citation>
    <scope>NUCLEOTIDE SEQUENCE [LARGE SCALE GENOMIC DNA]</scope>
    <source>
        <strain evidence="2">PB4641</strain>
    </source>
</reference>
<name>E3NND0_CAERE</name>
<feature type="compositionally biased region" description="Acidic residues" evidence="1">
    <location>
        <begin position="363"/>
        <end position="386"/>
    </location>
</feature>
<feature type="compositionally biased region" description="Basic and acidic residues" evidence="1">
    <location>
        <begin position="174"/>
        <end position="190"/>
    </location>
</feature>
<protein>
    <submittedName>
        <fullName evidence="2">CRE-SEU-1 protein</fullName>
    </submittedName>
</protein>